<dbReference type="VEuPathDB" id="VectorBase:LOC119172826"/>
<sequence>MVKAFDIINVGRGSRTARCAGVTLRVSVALKAHNHFVGRWLRLLDKYGSYGGNDRVVVQPAGLKFLTRLLSDSGGEGVRQLLSWSLVRQWLPLSDGSLDTEGPLARNVSCVETVLSVLRLPFLAHVLFESVSKDRLTDAKSLARKMQSTFSGMLQNSSMFHEATRQIIIEKLAKLKVVIGYPEAVNTTKKVDALYEGLALSKSTLFENWLEASKYEQGIIFKDHETMLFDATSAMVFYDAMTHQVIVPAGALLPPLLYSPNGASAYNYGSLGQNDHLPFHNPPDVDSSFVMDTDTAFFDLVGARVAYEAYTMAQSGLQKLSVDPDRLSPAIKQFFVGSCVKWCLDAHSKLVNYAGPFRCVLPLVNIGGFSEAFRCKRSSGYTSMLKCSLL</sequence>
<gene>
    <name evidence="3" type="ORF">HPB51_029523</name>
</gene>
<accession>A0A9J6CUA9</accession>
<dbReference type="PANTHER" id="PTHR11733">
    <property type="entry name" value="ZINC METALLOPROTEASE FAMILY M13 NEPRILYSIN-RELATED"/>
    <property type="match status" value="1"/>
</dbReference>
<evidence type="ECO:0000256" key="1">
    <source>
        <dbReference type="ARBA" id="ARBA00007357"/>
    </source>
</evidence>
<dbReference type="GO" id="GO:0004222">
    <property type="term" value="F:metalloendopeptidase activity"/>
    <property type="evidence" value="ECO:0007669"/>
    <property type="project" value="InterPro"/>
</dbReference>
<keyword evidence="4" id="KW-1185">Reference proteome</keyword>
<comment type="similarity">
    <text evidence="1">Belongs to the peptidase M13 family.</text>
</comment>
<evidence type="ECO:0000259" key="2">
    <source>
        <dbReference type="Pfam" id="PF05649"/>
    </source>
</evidence>
<dbReference type="InterPro" id="IPR008753">
    <property type="entry name" value="Peptidase_M13_N"/>
</dbReference>
<dbReference type="GO" id="GO:0005886">
    <property type="term" value="C:plasma membrane"/>
    <property type="evidence" value="ECO:0007669"/>
    <property type="project" value="TreeGrafter"/>
</dbReference>
<dbReference type="SUPFAM" id="SSF55486">
    <property type="entry name" value="Metalloproteases ('zincins'), catalytic domain"/>
    <property type="match status" value="1"/>
</dbReference>
<dbReference type="GO" id="GO:0016485">
    <property type="term" value="P:protein processing"/>
    <property type="evidence" value="ECO:0007669"/>
    <property type="project" value="TreeGrafter"/>
</dbReference>
<protein>
    <recommendedName>
        <fullName evidence="2">Peptidase M13 N-terminal domain-containing protein</fullName>
    </recommendedName>
</protein>
<feature type="domain" description="Peptidase M13 N-terminal" evidence="2">
    <location>
        <begin position="40"/>
        <end position="182"/>
    </location>
</feature>
<dbReference type="EMBL" id="JABSTU010006836">
    <property type="protein sequence ID" value="KAH7932106.1"/>
    <property type="molecule type" value="Genomic_DNA"/>
</dbReference>
<dbReference type="InterPro" id="IPR000718">
    <property type="entry name" value="Peptidase_M13"/>
</dbReference>
<dbReference type="PANTHER" id="PTHR11733:SF167">
    <property type="entry name" value="FI17812P1-RELATED"/>
    <property type="match status" value="1"/>
</dbReference>
<name>A0A9J6CUA9_RHIMP</name>
<dbReference type="InterPro" id="IPR042089">
    <property type="entry name" value="Peptidase_M13_dom_2"/>
</dbReference>
<dbReference type="Pfam" id="PF05649">
    <property type="entry name" value="Peptidase_M13_N"/>
    <property type="match status" value="1"/>
</dbReference>
<dbReference type="Gene3D" id="1.10.1380.10">
    <property type="entry name" value="Neutral endopeptidase , domain2"/>
    <property type="match status" value="1"/>
</dbReference>
<dbReference type="Proteomes" id="UP000821866">
    <property type="component" value="Unassembled WGS sequence"/>
</dbReference>
<evidence type="ECO:0000313" key="4">
    <source>
        <dbReference type="Proteomes" id="UP000821866"/>
    </source>
</evidence>
<proteinExistence type="inferred from homology"/>
<dbReference type="AlphaFoldDB" id="A0A9J6CUA9"/>
<evidence type="ECO:0000313" key="3">
    <source>
        <dbReference type="EMBL" id="KAH7932106.1"/>
    </source>
</evidence>
<reference evidence="3" key="1">
    <citation type="journal article" date="2020" name="Cell">
        <title>Large-Scale Comparative Analyses of Tick Genomes Elucidate Their Genetic Diversity and Vector Capacities.</title>
        <authorList>
            <consortium name="Tick Genome and Microbiome Consortium (TIGMIC)"/>
            <person name="Jia N."/>
            <person name="Wang J."/>
            <person name="Shi W."/>
            <person name="Du L."/>
            <person name="Sun Y."/>
            <person name="Zhan W."/>
            <person name="Jiang J.F."/>
            <person name="Wang Q."/>
            <person name="Zhang B."/>
            <person name="Ji P."/>
            <person name="Bell-Sakyi L."/>
            <person name="Cui X.M."/>
            <person name="Yuan T.T."/>
            <person name="Jiang B.G."/>
            <person name="Yang W.F."/>
            <person name="Lam T.T."/>
            <person name="Chang Q.C."/>
            <person name="Ding S.J."/>
            <person name="Wang X.J."/>
            <person name="Zhu J.G."/>
            <person name="Ruan X.D."/>
            <person name="Zhao L."/>
            <person name="Wei J.T."/>
            <person name="Ye R.Z."/>
            <person name="Que T.C."/>
            <person name="Du C.H."/>
            <person name="Zhou Y.H."/>
            <person name="Cheng J.X."/>
            <person name="Dai P.F."/>
            <person name="Guo W.B."/>
            <person name="Han X.H."/>
            <person name="Huang E.J."/>
            <person name="Li L.F."/>
            <person name="Wei W."/>
            <person name="Gao Y.C."/>
            <person name="Liu J.Z."/>
            <person name="Shao H.Z."/>
            <person name="Wang X."/>
            <person name="Wang C.C."/>
            <person name="Yang T.C."/>
            <person name="Huo Q.B."/>
            <person name="Li W."/>
            <person name="Chen H.Y."/>
            <person name="Chen S.E."/>
            <person name="Zhou L.G."/>
            <person name="Ni X.B."/>
            <person name="Tian J.H."/>
            <person name="Sheng Y."/>
            <person name="Liu T."/>
            <person name="Pan Y.S."/>
            <person name="Xia L.Y."/>
            <person name="Li J."/>
            <person name="Zhao F."/>
            <person name="Cao W.C."/>
        </authorList>
    </citation>
    <scope>NUCLEOTIDE SEQUENCE</scope>
    <source>
        <strain evidence="3">Rmic-2018</strain>
    </source>
</reference>
<reference evidence="3" key="2">
    <citation type="submission" date="2021-09" db="EMBL/GenBank/DDBJ databases">
        <authorList>
            <person name="Jia N."/>
            <person name="Wang J."/>
            <person name="Shi W."/>
            <person name="Du L."/>
            <person name="Sun Y."/>
            <person name="Zhan W."/>
            <person name="Jiang J."/>
            <person name="Wang Q."/>
            <person name="Zhang B."/>
            <person name="Ji P."/>
            <person name="Sakyi L.B."/>
            <person name="Cui X."/>
            <person name="Yuan T."/>
            <person name="Jiang B."/>
            <person name="Yang W."/>
            <person name="Lam T.T.-Y."/>
            <person name="Chang Q."/>
            <person name="Ding S."/>
            <person name="Wang X."/>
            <person name="Zhu J."/>
            <person name="Ruan X."/>
            <person name="Zhao L."/>
            <person name="Wei J."/>
            <person name="Que T."/>
            <person name="Du C."/>
            <person name="Cheng J."/>
            <person name="Dai P."/>
            <person name="Han X."/>
            <person name="Huang E."/>
            <person name="Gao Y."/>
            <person name="Liu J."/>
            <person name="Shao H."/>
            <person name="Ye R."/>
            <person name="Li L."/>
            <person name="Wei W."/>
            <person name="Wang X."/>
            <person name="Wang C."/>
            <person name="Huo Q."/>
            <person name="Li W."/>
            <person name="Guo W."/>
            <person name="Chen H."/>
            <person name="Chen S."/>
            <person name="Zhou L."/>
            <person name="Zhou L."/>
            <person name="Ni X."/>
            <person name="Tian J."/>
            <person name="Zhou Y."/>
            <person name="Sheng Y."/>
            <person name="Liu T."/>
            <person name="Pan Y."/>
            <person name="Xia L."/>
            <person name="Li J."/>
            <person name="Zhao F."/>
            <person name="Cao W."/>
        </authorList>
    </citation>
    <scope>NUCLEOTIDE SEQUENCE</scope>
    <source>
        <strain evidence="3">Rmic-2018</strain>
        <tissue evidence="3">Larvae</tissue>
    </source>
</reference>
<dbReference type="InterPro" id="IPR024079">
    <property type="entry name" value="MetalloPept_cat_dom_sf"/>
</dbReference>
<comment type="caution">
    <text evidence="3">The sequence shown here is derived from an EMBL/GenBank/DDBJ whole genome shotgun (WGS) entry which is preliminary data.</text>
</comment>
<dbReference type="Gene3D" id="3.40.390.10">
    <property type="entry name" value="Collagenase (Catalytic Domain)"/>
    <property type="match status" value="2"/>
</dbReference>
<dbReference type="PROSITE" id="PS51885">
    <property type="entry name" value="NEPRILYSIN"/>
    <property type="match status" value="1"/>
</dbReference>
<organism evidence="3 4">
    <name type="scientific">Rhipicephalus microplus</name>
    <name type="common">Cattle tick</name>
    <name type="synonym">Boophilus microplus</name>
    <dbReference type="NCBI Taxonomy" id="6941"/>
    <lineage>
        <taxon>Eukaryota</taxon>
        <taxon>Metazoa</taxon>
        <taxon>Ecdysozoa</taxon>
        <taxon>Arthropoda</taxon>
        <taxon>Chelicerata</taxon>
        <taxon>Arachnida</taxon>
        <taxon>Acari</taxon>
        <taxon>Parasitiformes</taxon>
        <taxon>Ixodida</taxon>
        <taxon>Ixodoidea</taxon>
        <taxon>Ixodidae</taxon>
        <taxon>Rhipicephalinae</taxon>
        <taxon>Rhipicephalus</taxon>
        <taxon>Boophilus</taxon>
    </lineage>
</organism>